<comment type="caution">
    <text evidence="1">The sequence shown here is derived from an EMBL/GenBank/DDBJ whole genome shotgun (WGS) entry which is preliminary data.</text>
</comment>
<reference evidence="1 2" key="1">
    <citation type="submission" date="2021-06" db="EMBL/GenBank/DDBJ databases">
        <authorList>
            <person name="Kallberg Y."/>
            <person name="Tangrot J."/>
            <person name="Rosling A."/>
        </authorList>
    </citation>
    <scope>NUCLEOTIDE SEQUENCE [LARGE SCALE GENOMIC DNA]</scope>
    <source>
        <strain evidence="1 2">120-4 pot B 10/14</strain>
    </source>
</reference>
<keyword evidence="2" id="KW-1185">Reference proteome</keyword>
<sequence length="53" mass="5998">MRSDGHLEMVKHENLSVDLIRSHDLSWYKILGNAMEDMCDSGITTDGTSEGWD</sequence>
<gene>
    <name evidence="1" type="ORF">GMARGA_LOCUS40954</name>
</gene>
<protein>
    <submittedName>
        <fullName evidence="1">34350_t:CDS:1</fullName>
    </submittedName>
</protein>
<accession>A0ABN7XCL8</accession>
<proteinExistence type="predicted"/>
<evidence type="ECO:0000313" key="2">
    <source>
        <dbReference type="Proteomes" id="UP000789901"/>
    </source>
</evidence>
<dbReference type="Proteomes" id="UP000789901">
    <property type="component" value="Unassembled WGS sequence"/>
</dbReference>
<name>A0ABN7XCL8_GIGMA</name>
<dbReference type="EMBL" id="CAJVQB010108297">
    <property type="protein sequence ID" value="CAG8851860.1"/>
    <property type="molecule type" value="Genomic_DNA"/>
</dbReference>
<organism evidence="1 2">
    <name type="scientific">Gigaspora margarita</name>
    <dbReference type="NCBI Taxonomy" id="4874"/>
    <lineage>
        <taxon>Eukaryota</taxon>
        <taxon>Fungi</taxon>
        <taxon>Fungi incertae sedis</taxon>
        <taxon>Mucoromycota</taxon>
        <taxon>Glomeromycotina</taxon>
        <taxon>Glomeromycetes</taxon>
        <taxon>Diversisporales</taxon>
        <taxon>Gigasporaceae</taxon>
        <taxon>Gigaspora</taxon>
    </lineage>
</organism>
<feature type="non-terminal residue" evidence="1">
    <location>
        <position position="53"/>
    </location>
</feature>
<evidence type="ECO:0000313" key="1">
    <source>
        <dbReference type="EMBL" id="CAG8851860.1"/>
    </source>
</evidence>